<dbReference type="EMBL" id="AP024749">
    <property type="protein sequence ID" value="BCY27806.1"/>
    <property type="molecule type" value="Genomic_DNA"/>
</dbReference>
<evidence type="ECO:0000259" key="1">
    <source>
        <dbReference type="Pfam" id="PF21602"/>
    </source>
</evidence>
<reference evidence="2 3" key="1">
    <citation type="submission" date="2021-06" db="EMBL/GenBank/DDBJ databases">
        <title>Whole genome sequences of Flavobacterium sp. KK2020170 and assembly.</title>
        <authorList>
            <person name="Kitahara K."/>
            <person name="Miyoshi S."/>
            <person name="Uesaka K."/>
        </authorList>
    </citation>
    <scope>NUCLEOTIDE SEQUENCE [LARGE SCALE GENOMIC DNA]</scope>
    <source>
        <strain evidence="2 3">KK2020170</strain>
    </source>
</reference>
<dbReference type="Pfam" id="PF21602">
    <property type="entry name" value="GldM_3rd"/>
    <property type="match status" value="1"/>
</dbReference>
<dbReference type="Proteomes" id="UP000825258">
    <property type="component" value="Chromosome"/>
</dbReference>
<accession>A0ABM7S3V9</accession>
<feature type="domain" description="Gliding motility-associated protein GldM second immunoglobulin-like" evidence="1">
    <location>
        <begin position="26"/>
        <end position="100"/>
    </location>
</feature>
<evidence type="ECO:0000313" key="2">
    <source>
        <dbReference type="EMBL" id="BCY27806.1"/>
    </source>
</evidence>
<keyword evidence="3" id="KW-1185">Reference proteome</keyword>
<sequence>MKYIIFLLFSFSIYAQDTIPATKSVIALDKMNVVYRGIANPISLAVNDAKSYKVYGKGVSKDENGNYFLSPGTGLTTKVYVEITKIDDTVVFEEHEFRIKGIPFPIATINDEYSTNGILVLFKDNFKDATIRLKIPDFYLEYNAREITSFSVSYKKKVIYIEGNKINKEALDLILKAKKNSFIIINNIKFKQPPNVDYRKIEPLLIKLVD</sequence>
<name>A0ABM7S3V9_9FLAO</name>
<gene>
    <name evidence="2" type="ORF">KK2020170_06740</name>
</gene>
<proteinExistence type="predicted"/>
<organism evidence="2 3">
    <name type="scientific">Flavobacterium okayamense</name>
    <dbReference type="NCBI Taxonomy" id="2830782"/>
    <lineage>
        <taxon>Bacteria</taxon>
        <taxon>Pseudomonadati</taxon>
        <taxon>Bacteroidota</taxon>
        <taxon>Flavobacteriia</taxon>
        <taxon>Flavobacteriales</taxon>
        <taxon>Flavobacteriaceae</taxon>
        <taxon>Flavobacterium</taxon>
    </lineage>
</organism>
<protein>
    <recommendedName>
        <fullName evidence="1">Gliding motility-associated protein GldM second immunoglobulin-like domain-containing protein</fullName>
    </recommendedName>
</protein>
<evidence type="ECO:0000313" key="3">
    <source>
        <dbReference type="Proteomes" id="UP000825258"/>
    </source>
</evidence>
<dbReference type="InterPro" id="IPR048406">
    <property type="entry name" value="GldM_Ig-like-2"/>
</dbReference>
<dbReference type="RefSeq" id="WP_221259410.1">
    <property type="nucleotide sequence ID" value="NZ_AP024749.1"/>
</dbReference>